<reference evidence="1 2" key="1">
    <citation type="submission" date="2015-11" db="EMBL/GenBank/DDBJ databases">
        <title>Expanding the genomic diversity of Burkholderia species for the development of highly accurate diagnostics.</title>
        <authorList>
            <person name="Sahl J."/>
            <person name="Keim P."/>
            <person name="Wagner D."/>
        </authorList>
    </citation>
    <scope>NUCLEOTIDE SEQUENCE [LARGE SCALE GENOMIC DNA]</scope>
    <source>
        <strain evidence="1 2">MSMB368WGS</strain>
    </source>
</reference>
<protein>
    <submittedName>
        <fullName evidence="1">Uncharacterized protein</fullName>
    </submittedName>
</protein>
<organism evidence="1 2">
    <name type="scientific">Burkholderia pseudomultivorans</name>
    <dbReference type="NCBI Taxonomy" id="1207504"/>
    <lineage>
        <taxon>Bacteria</taxon>
        <taxon>Pseudomonadati</taxon>
        <taxon>Pseudomonadota</taxon>
        <taxon>Betaproteobacteria</taxon>
        <taxon>Burkholderiales</taxon>
        <taxon>Burkholderiaceae</taxon>
        <taxon>Burkholderia</taxon>
        <taxon>Burkholderia cepacia complex</taxon>
    </lineage>
</organism>
<proteinExistence type="predicted"/>
<dbReference type="Proteomes" id="UP000062912">
    <property type="component" value="Unassembled WGS sequence"/>
</dbReference>
<comment type="caution">
    <text evidence="1">The sequence shown here is derived from an EMBL/GenBank/DDBJ whole genome shotgun (WGS) entry which is preliminary data.</text>
</comment>
<gene>
    <name evidence="1" type="ORF">WT56_32670</name>
</gene>
<dbReference type="AlphaFoldDB" id="A0A132E6Z5"/>
<sequence length="337" mass="38354">MLELAQLIVYGKKPAFKIHVHRRLSTVIEVSDLGFLIRGIHLWCPILYASDIELPPIVQLCLDVYRAHELREFSPISPSHRLPDGRFVADVCDDYIADVRVEGIKTGIMRQQIDWVRNAENNEHTVGKYLNRLREVHGDLAMCGIDLMCECVDMSEEGALTRAAQLEVRASENQAMFFNGMDEYVPASDGHVGIEQVLSDRERLFSNLKGKSTIVKHLVGYVCSVSWSRVGGFYLYGAFIFDGKQVDQADCLALSEAVGRYWAESVTCGRGQYKRRGLLGGDGYAAEWIGEDEDEKFDRWQRSFQRRALRDKYSRPRLPDEIAPKLFTMGRMPKPKV</sequence>
<evidence type="ECO:0000313" key="2">
    <source>
        <dbReference type="Proteomes" id="UP000062912"/>
    </source>
</evidence>
<accession>A0A132E6Z5</accession>
<dbReference type="OrthoDB" id="8592743at2"/>
<evidence type="ECO:0000313" key="1">
    <source>
        <dbReference type="EMBL" id="KWF17612.1"/>
    </source>
</evidence>
<name>A0A132E6Z5_9BURK</name>
<dbReference type="EMBL" id="LPJR01000094">
    <property type="protein sequence ID" value="KWF17612.1"/>
    <property type="molecule type" value="Genomic_DNA"/>
</dbReference>